<protein>
    <submittedName>
        <fullName evidence="2">Uncharacterized protein</fullName>
    </submittedName>
</protein>
<accession>A0AAV7UI81</accession>
<reference evidence="2" key="1">
    <citation type="journal article" date="2022" name="bioRxiv">
        <title>Sequencing and chromosome-scale assembly of the giantPleurodeles waltlgenome.</title>
        <authorList>
            <person name="Brown T."/>
            <person name="Elewa A."/>
            <person name="Iarovenko S."/>
            <person name="Subramanian E."/>
            <person name="Araus A.J."/>
            <person name="Petzold A."/>
            <person name="Susuki M."/>
            <person name="Suzuki K.-i.T."/>
            <person name="Hayashi T."/>
            <person name="Toyoda A."/>
            <person name="Oliveira C."/>
            <person name="Osipova E."/>
            <person name="Leigh N.D."/>
            <person name="Simon A."/>
            <person name="Yun M.H."/>
        </authorList>
    </citation>
    <scope>NUCLEOTIDE SEQUENCE</scope>
    <source>
        <strain evidence="2">20211129_DDA</strain>
        <tissue evidence="2">Liver</tissue>
    </source>
</reference>
<dbReference type="AlphaFoldDB" id="A0AAV7UI81"/>
<dbReference type="EMBL" id="JANPWB010000005">
    <property type="protein sequence ID" value="KAJ1188085.1"/>
    <property type="molecule type" value="Genomic_DNA"/>
</dbReference>
<evidence type="ECO:0000313" key="3">
    <source>
        <dbReference type="Proteomes" id="UP001066276"/>
    </source>
</evidence>
<feature type="region of interest" description="Disordered" evidence="1">
    <location>
        <begin position="1"/>
        <end position="154"/>
    </location>
</feature>
<feature type="compositionally biased region" description="Basic residues" evidence="1">
    <location>
        <begin position="1"/>
        <end position="17"/>
    </location>
</feature>
<feature type="compositionally biased region" description="Polar residues" evidence="1">
    <location>
        <begin position="58"/>
        <end position="69"/>
    </location>
</feature>
<proteinExistence type="predicted"/>
<name>A0AAV7UI81_PLEWA</name>
<evidence type="ECO:0000313" key="2">
    <source>
        <dbReference type="EMBL" id="KAJ1188085.1"/>
    </source>
</evidence>
<organism evidence="2 3">
    <name type="scientific">Pleurodeles waltl</name>
    <name type="common">Iberian ribbed newt</name>
    <dbReference type="NCBI Taxonomy" id="8319"/>
    <lineage>
        <taxon>Eukaryota</taxon>
        <taxon>Metazoa</taxon>
        <taxon>Chordata</taxon>
        <taxon>Craniata</taxon>
        <taxon>Vertebrata</taxon>
        <taxon>Euteleostomi</taxon>
        <taxon>Amphibia</taxon>
        <taxon>Batrachia</taxon>
        <taxon>Caudata</taxon>
        <taxon>Salamandroidea</taxon>
        <taxon>Salamandridae</taxon>
        <taxon>Pleurodelinae</taxon>
        <taxon>Pleurodeles</taxon>
    </lineage>
</organism>
<feature type="compositionally biased region" description="Low complexity" evidence="1">
    <location>
        <begin position="21"/>
        <end position="31"/>
    </location>
</feature>
<dbReference type="Proteomes" id="UP001066276">
    <property type="component" value="Chromosome 3_1"/>
</dbReference>
<evidence type="ECO:0000256" key="1">
    <source>
        <dbReference type="SAM" id="MobiDB-lite"/>
    </source>
</evidence>
<gene>
    <name evidence="2" type="ORF">NDU88_004850</name>
</gene>
<sequence>MATRQWRRGRGRPRVARKPLEALPEGAAAEGHQSHAGTKEEQDGRSGVGACGRLSGCRSGTRQCQQTAESGAGIRIRPGPDKERSSWDVPCGLGSPSNAEAVRGRGVRATALRSQGGEPASHVRNSGQRGSPIEPRTDGGPEGHREARGDEWTPPTLGLMRFLVRLATNGEAGEEHRISLGNILPAKELRQRPEPGEYLGNRKEALCLAWKPDCGLALDSTTLVQAAL</sequence>
<comment type="caution">
    <text evidence="2">The sequence shown here is derived from an EMBL/GenBank/DDBJ whole genome shotgun (WGS) entry which is preliminary data.</text>
</comment>
<feature type="compositionally biased region" description="Basic and acidic residues" evidence="1">
    <location>
        <begin position="135"/>
        <end position="151"/>
    </location>
</feature>
<keyword evidence="3" id="KW-1185">Reference proteome</keyword>